<protein>
    <submittedName>
        <fullName evidence="2">Uncharacterized protein</fullName>
    </submittedName>
</protein>
<gene>
    <name evidence="2" type="ORF">SVIM_LOCUS454850</name>
</gene>
<organism evidence="2">
    <name type="scientific">Salix viminalis</name>
    <name type="common">Common osier</name>
    <name type="synonym">Basket willow</name>
    <dbReference type="NCBI Taxonomy" id="40686"/>
    <lineage>
        <taxon>Eukaryota</taxon>
        <taxon>Viridiplantae</taxon>
        <taxon>Streptophyta</taxon>
        <taxon>Embryophyta</taxon>
        <taxon>Tracheophyta</taxon>
        <taxon>Spermatophyta</taxon>
        <taxon>Magnoliopsida</taxon>
        <taxon>eudicotyledons</taxon>
        <taxon>Gunneridae</taxon>
        <taxon>Pentapetalae</taxon>
        <taxon>rosids</taxon>
        <taxon>fabids</taxon>
        <taxon>Malpighiales</taxon>
        <taxon>Salicaceae</taxon>
        <taxon>Saliceae</taxon>
        <taxon>Salix</taxon>
    </lineage>
</organism>
<dbReference type="AlphaFoldDB" id="A0A6N2N8Y6"/>
<accession>A0A6N2N8Y6</accession>
<feature type="region of interest" description="Disordered" evidence="1">
    <location>
        <begin position="114"/>
        <end position="135"/>
    </location>
</feature>
<reference evidence="2" key="1">
    <citation type="submission" date="2019-03" db="EMBL/GenBank/DDBJ databases">
        <authorList>
            <person name="Mank J."/>
            <person name="Almeida P."/>
        </authorList>
    </citation>
    <scope>NUCLEOTIDE SEQUENCE</scope>
    <source>
        <strain evidence="2">78183</strain>
    </source>
</reference>
<proteinExistence type="predicted"/>
<evidence type="ECO:0000256" key="1">
    <source>
        <dbReference type="SAM" id="MobiDB-lite"/>
    </source>
</evidence>
<sequence>MQNGSRVIFLWECHDLVASGQLWTADPNGCDGKSITEDNIRRTNACRIVAIQLKDGTMSQDRPQQCPNTLILFEEIGGNPSNVSFQLQATETICGNAYEGTTLELSCNVDEEPSQISNSLWNPQGSTCAHSERQR</sequence>
<name>A0A6N2N8Y6_SALVM</name>
<dbReference type="EMBL" id="CAADRP010002095">
    <property type="protein sequence ID" value="VFU61014.1"/>
    <property type="molecule type" value="Genomic_DNA"/>
</dbReference>
<feature type="compositionally biased region" description="Polar residues" evidence="1">
    <location>
        <begin position="114"/>
        <end position="129"/>
    </location>
</feature>
<evidence type="ECO:0000313" key="2">
    <source>
        <dbReference type="EMBL" id="VFU61014.1"/>
    </source>
</evidence>